<dbReference type="GeneID" id="37142605"/>
<feature type="signal peptide" evidence="2">
    <location>
        <begin position="1"/>
        <end position="19"/>
    </location>
</feature>
<name>A0A319CH84_9EURO</name>
<sequence length="302" mass="30941">MILRAILVVLRAGLLAAQATVTDMFIGMDEAQTEGLVASIMGGNADETTYSITCLPPEATSPKMSSCRFDAGLTVIAQPSTTQIVTSMTDTADYEEYVPVFIPLTTSNLKRKSVILSSQLKPGGTLHNSTLGTLLCAFDNMPRATCTVINRVQINLPASELSAANSRSIDIGPAEQAMQYTFVTQDVPRVPVTITADPLTPTAIATTDEVFTLFSSSGPTATVTVSHAAGTSGLSAKNRPSVGVTSGTSSVTLTSTANGTEHASSTNSVTSSKSQGAGPLIAGEARVVAGVAAVALAAAVVL</sequence>
<keyword evidence="2" id="KW-0732">Signal</keyword>
<dbReference type="OrthoDB" id="4507801at2759"/>
<accession>A0A319CH84</accession>
<dbReference type="VEuPathDB" id="FungiDB:BO82DRAFT_413271"/>
<evidence type="ECO:0000256" key="2">
    <source>
        <dbReference type="SAM" id="SignalP"/>
    </source>
</evidence>
<reference evidence="3 4" key="1">
    <citation type="submission" date="2016-12" db="EMBL/GenBank/DDBJ databases">
        <title>The genomes of Aspergillus section Nigri reveals drivers in fungal speciation.</title>
        <authorList>
            <consortium name="DOE Joint Genome Institute"/>
            <person name="Vesth T.C."/>
            <person name="Nybo J."/>
            <person name="Theobald S."/>
            <person name="Brandl J."/>
            <person name="Frisvad J.C."/>
            <person name="Nielsen K.F."/>
            <person name="Lyhne E.K."/>
            <person name="Kogle M.E."/>
            <person name="Kuo A."/>
            <person name="Riley R."/>
            <person name="Clum A."/>
            <person name="Nolan M."/>
            <person name="Lipzen A."/>
            <person name="Salamov A."/>
            <person name="Henrissat B."/>
            <person name="Wiebenga A."/>
            <person name="De Vries R.P."/>
            <person name="Grigoriev I.V."/>
            <person name="Mortensen U.H."/>
            <person name="Andersen M.R."/>
            <person name="Baker S.E."/>
        </authorList>
    </citation>
    <scope>NUCLEOTIDE SEQUENCE [LARGE SCALE GENOMIC DNA]</scope>
    <source>
        <strain evidence="3 4">CBS 121591</strain>
    </source>
</reference>
<proteinExistence type="predicted"/>
<dbReference type="PANTHER" id="PTHR40640:SF1">
    <property type="entry name" value="ANCHORED GLYCOPROTEIN, PUTATIVE (AFU_ORTHOLOGUE AFUA_8G04860)-RELATED"/>
    <property type="match status" value="1"/>
</dbReference>
<evidence type="ECO:0000313" key="4">
    <source>
        <dbReference type="Proteomes" id="UP000248340"/>
    </source>
</evidence>
<dbReference type="PANTHER" id="PTHR40640">
    <property type="entry name" value="ANCHORED GLYCOPROTEIN, PUTATIVE (AFU_ORTHOLOGUE AFUA_8G04860)-RELATED"/>
    <property type="match status" value="1"/>
</dbReference>
<protein>
    <recommendedName>
        <fullName evidence="5">GPI anchored protein</fullName>
    </recommendedName>
</protein>
<feature type="compositionally biased region" description="Low complexity" evidence="1">
    <location>
        <begin position="264"/>
        <end position="274"/>
    </location>
</feature>
<dbReference type="AlphaFoldDB" id="A0A319CH84"/>
<gene>
    <name evidence="3" type="ORF">BO82DRAFT_413271</name>
</gene>
<evidence type="ECO:0008006" key="5">
    <source>
        <dbReference type="Google" id="ProtNLM"/>
    </source>
</evidence>
<organism evidence="3 4">
    <name type="scientific">Aspergillus uvarum CBS 121591</name>
    <dbReference type="NCBI Taxonomy" id="1448315"/>
    <lineage>
        <taxon>Eukaryota</taxon>
        <taxon>Fungi</taxon>
        <taxon>Dikarya</taxon>
        <taxon>Ascomycota</taxon>
        <taxon>Pezizomycotina</taxon>
        <taxon>Eurotiomycetes</taxon>
        <taxon>Eurotiomycetidae</taxon>
        <taxon>Eurotiales</taxon>
        <taxon>Aspergillaceae</taxon>
        <taxon>Aspergillus</taxon>
        <taxon>Aspergillus subgen. Circumdati</taxon>
    </lineage>
</organism>
<feature type="region of interest" description="Disordered" evidence="1">
    <location>
        <begin position="232"/>
        <end position="276"/>
    </location>
</feature>
<evidence type="ECO:0000313" key="3">
    <source>
        <dbReference type="EMBL" id="PYH82637.1"/>
    </source>
</evidence>
<dbReference type="Proteomes" id="UP000248340">
    <property type="component" value="Unassembled WGS sequence"/>
</dbReference>
<dbReference type="RefSeq" id="XP_025492837.1">
    <property type="nucleotide sequence ID" value="XM_025639863.1"/>
</dbReference>
<keyword evidence="4" id="KW-1185">Reference proteome</keyword>
<dbReference type="EMBL" id="KZ821694">
    <property type="protein sequence ID" value="PYH82637.1"/>
    <property type="molecule type" value="Genomic_DNA"/>
</dbReference>
<evidence type="ECO:0000256" key="1">
    <source>
        <dbReference type="SAM" id="MobiDB-lite"/>
    </source>
</evidence>
<feature type="compositionally biased region" description="Low complexity" evidence="1">
    <location>
        <begin position="241"/>
        <end position="256"/>
    </location>
</feature>
<feature type="chain" id="PRO_5016455715" description="GPI anchored protein" evidence="2">
    <location>
        <begin position="20"/>
        <end position="302"/>
    </location>
</feature>